<accession>T1GH39</accession>
<dbReference type="EMBL" id="CAQQ02078283">
    <property type="status" value="NOT_ANNOTATED_CDS"/>
    <property type="molecule type" value="Genomic_DNA"/>
</dbReference>
<evidence type="ECO:0000313" key="2">
    <source>
        <dbReference type="Proteomes" id="UP000015102"/>
    </source>
</evidence>
<organism evidence="1 2">
    <name type="scientific">Megaselia scalaris</name>
    <name type="common">Humpbacked fly</name>
    <name type="synonym">Phora scalaris</name>
    <dbReference type="NCBI Taxonomy" id="36166"/>
    <lineage>
        <taxon>Eukaryota</taxon>
        <taxon>Metazoa</taxon>
        <taxon>Ecdysozoa</taxon>
        <taxon>Arthropoda</taxon>
        <taxon>Hexapoda</taxon>
        <taxon>Insecta</taxon>
        <taxon>Pterygota</taxon>
        <taxon>Neoptera</taxon>
        <taxon>Endopterygota</taxon>
        <taxon>Diptera</taxon>
        <taxon>Brachycera</taxon>
        <taxon>Muscomorpha</taxon>
        <taxon>Platypezoidea</taxon>
        <taxon>Phoridae</taxon>
        <taxon>Megaseliini</taxon>
        <taxon>Megaselia</taxon>
    </lineage>
</organism>
<dbReference type="EMBL" id="CAQQ02078282">
    <property type="status" value="NOT_ANNOTATED_CDS"/>
    <property type="molecule type" value="Genomic_DNA"/>
</dbReference>
<proteinExistence type="predicted"/>
<keyword evidence="2" id="KW-1185">Reference proteome</keyword>
<reference evidence="2" key="1">
    <citation type="submission" date="2013-02" db="EMBL/GenBank/DDBJ databases">
        <authorList>
            <person name="Hughes D."/>
        </authorList>
    </citation>
    <scope>NUCLEOTIDE SEQUENCE</scope>
    <source>
        <strain>Durham</strain>
        <strain evidence="2">NC isolate 2 -- Noor lab</strain>
    </source>
</reference>
<dbReference type="EnsemblMetazoa" id="MESCA002723-RA">
    <property type="protein sequence ID" value="MESCA002723-PA"/>
    <property type="gene ID" value="MESCA002723"/>
</dbReference>
<dbReference type="HOGENOM" id="CLU_2266800_0_0_1"/>
<sequence length="103" mass="12156">MRSYNDLASGSAESDRFSIKTFMSDKENPKLLQLKQRKIFLEKLLNEKNQLLLAICKEEKKILASEIFSKPKREERIPVMISWFNFLFRNMRLNVVNKTSRGS</sequence>
<evidence type="ECO:0000313" key="1">
    <source>
        <dbReference type="EnsemblMetazoa" id="MESCA002723-PA"/>
    </source>
</evidence>
<reference evidence="1" key="2">
    <citation type="submission" date="2015-06" db="UniProtKB">
        <authorList>
            <consortium name="EnsemblMetazoa"/>
        </authorList>
    </citation>
    <scope>IDENTIFICATION</scope>
</reference>
<name>T1GH39_MEGSC</name>
<dbReference type="Proteomes" id="UP000015102">
    <property type="component" value="Unassembled WGS sequence"/>
</dbReference>
<protein>
    <submittedName>
        <fullName evidence="1">Uncharacterized protein</fullName>
    </submittedName>
</protein>
<dbReference type="AlphaFoldDB" id="T1GH39"/>